<dbReference type="SUPFAM" id="SSF52540">
    <property type="entry name" value="P-loop containing nucleoside triphosphate hydrolases"/>
    <property type="match status" value="2"/>
</dbReference>
<dbReference type="Proteomes" id="UP000177177">
    <property type="component" value="Unassembled WGS sequence"/>
</dbReference>
<organism evidence="18 19">
    <name type="scientific">Candidatus Sungbacteria bacterium RIFCSPHIGHO2_02_FULL_53_17</name>
    <dbReference type="NCBI Taxonomy" id="1802275"/>
    <lineage>
        <taxon>Bacteria</taxon>
        <taxon>Candidatus Sungiibacteriota</taxon>
    </lineage>
</organism>
<keyword evidence="9 15" id="KW-0233">DNA recombination</keyword>
<dbReference type="PROSITE" id="PS51192">
    <property type="entry name" value="HELICASE_ATP_BIND_1"/>
    <property type="match status" value="1"/>
</dbReference>
<keyword evidence="10 15" id="KW-0234">DNA repair</keyword>
<evidence type="ECO:0000313" key="19">
    <source>
        <dbReference type="Proteomes" id="UP000177177"/>
    </source>
</evidence>
<dbReference type="InterPro" id="IPR047112">
    <property type="entry name" value="RecG/Mfd"/>
</dbReference>
<dbReference type="NCBIfam" id="TIGR00643">
    <property type="entry name" value="recG"/>
    <property type="match status" value="1"/>
</dbReference>
<dbReference type="CDD" id="cd04488">
    <property type="entry name" value="RecG_wedge_OBF"/>
    <property type="match status" value="1"/>
</dbReference>
<evidence type="ECO:0000256" key="9">
    <source>
        <dbReference type="ARBA" id="ARBA00023172"/>
    </source>
</evidence>
<keyword evidence="3 15" id="KW-0547">Nucleotide-binding</keyword>
<evidence type="ECO:0000259" key="16">
    <source>
        <dbReference type="PROSITE" id="PS51192"/>
    </source>
</evidence>
<dbReference type="PROSITE" id="PS51194">
    <property type="entry name" value="HELICASE_CTER"/>
    <property type="match status" value="1"/>
</dbReference>
<keyword evidence="4 15" id="KW-0227">DNA damage</keyword>
<dbReference type="SMART" id="SM00490">
    <property type="entry name" value="HELICc"/>
    <property type="match status" value="1"/>
</dbReference>
<evidence type="ECO:0000256" key="2">
    <source>
        <dbReference type="ARBA" id="ARBA00017846"/>
    </source>
</evidence>
<evidence type="ECO:0000256" key="3">
    <source>
        <dbReference type="ARBA" id="ARBA00022741"/>
    </source>
</evidence>
<dbReference type="InterPro" id="IPR011545">
    <property type="entry name" value="DEAD/DEAH_box_helicase_dom"/>
</dbReference>
<dbReference type="NCBIfam" id="NF008168">
    <property type="entry name" value="PRK10917.2-2"/>
    <property type="match status" value="1"/>
</dbReference>
<dbReference type="Pfam" id="PF17191">
    <property type="entry name" value="RecG_wedge"/>
    <property type="match status" value="1"/>
</dbReference>
<comment type="caution">
    <text evidence="18">The sequence shown here is derived from an EMBL/GenBank/DDBJ whole genome shotgun (WGS) entry which is preliminary data.</text>
</comment>
<sequence length="672" mass="75237">MKRLGVETLADLLLYFPSRYDDFSAHKQIADLILGETATIEGTVQRVTQGRTARRHVHLLEAVMEDESGRIKATWFNQPFLARNIKEGAAVRLSGKVAQGSKGIYLQNPAYERAAADETHTGALIPVYPETEGITSRWLRFLIKHFLPLRQQIADPLPPQTRERHDLPPVADAIRAMHFPKSRDEAARAEHRFIFQDLLLFHLRSLRERSRLLQATSNPIPADIGLIKEFTSSLPFSLTNAQRRSVWEIAQDMARTHPMHRLLEGDVGSGKTVVAGIAALLTVRAGYRVAFMAPTEILARQHYDTLQKALMPFNIAIALKIGGEKSRKSLSASWLSSDIIVGTHALIQKGMRFEKLGLVVVDEQHRFGVNQRAALAAHADRVRPHFLSMTATPIPRTLALTIYGDLDLSLLDEMPKSRKPIVTRVIPPQERPATYRFIRAEAQKGRQAFVVCPCIEPDDKIKTKSPRSKTYQQQLLLTDVKTVTEEFKKLSEDIFPDLRIAMLHGKMKPKEKADIMEKFRAGKYDILVSTSVIEVGVDVPNAAIMVIESAERFGLAQIHQFRGRVGRGETQSYCFLFATEEGMGASRLRAVAAAKNGFELAEQDLRLRGPGSMLGTEQSGIGDLVLKGITNPVLVRAVRIEAVTLVKQSPDLSRFPALQQELRDMERSLHME</sequence>
<evidence type="ECO:0000256" key="1">
    <source>
        <dbReference type="ARBA" id="ARBA00007504"/>
    </source>
</evidence>
<comment type="function">
    <text evidence="15">Plays a critical role in recombination and DNA repair. Helps process Holliday junction intermediates to mature products by catalyzing branch migration. Has replication fork regression activity, unwinds stalled or blocked replication forks to make a HJ that can be resolved. Has a DNA unwinding activity characteristic of a DNA helicase with 3'-5' polarity.</text>
</comment>
<evidence type="ECO:0000256" key="12">
    <source>
        <dbReference type="ARBA" id="ARBA00034617"/>
    </source>
</evidence>
<dbReference type="Gene3D" id="2.40.50.140">
    <property type="entry name" value="Nucleic acid-binding proteins"/>
    <property type="match status" value="1"/>
</dbReference>
<feature type="domain" description="Helicase C-terminal" evidence="17">
    <location>
        <begin position="456"/>
        <end position="611"/>
    </location>
</feature>
<reference evidence="18 19" key="1">
    <citation type="journal article" date="2016" name="Nat. Commun.">
        <title>Thousands of microbial genomes shed light on interconnected biogeochemical processes in an aquifer system.</title>
        <authorList>
            <person name="Anantharaman K."/>
            <person name="Brown C.T."/>
            <person name="Hug L.A."/>
            <person name="Sharon I."/>
            <person name="Castelle C.J."/>
            <person name="Probst A.J."/>
            <person name="Thomas B.C."/>
            <person name="Singh A."/>
            <person name="Wilkins M.J."/>
            <person name="Karaoz U."/>
            <person name="Brodie E.L."/>
            <person name="Williams K.H."/>
            <person name="Hubbard S.S."/>
            <person name="Banfield J.F."/>
        </authorList>
    </citation>
    <scope>NUCLEOTIDE SEQUENCE [LARGE SCALE GENOMIC DNA]</scope>
</reference>
<dbReference type="InterPro" id="IPR033454">
    <property type="entry name" value="RecG_wedge"/>
</dbReference>
<dbReference type="GO" id="GO:0006310">
    <property type="term" value="P:DNA recombination"/>
    <property type="evidence" value="ECO:0007669"/>
    <property type="project" value="UniProtKB-UniRule"/>
</dbReference>
<evidence type="ECO:0000256" key="6">
    <source>
        <dbReference type="ARBA" id="ARBA00022806"/>
    </source>
</evidence>
<dbReference type="InterPro" id="IPR027417">
    <property type="entry name" value="P-loop_NTPase"/>
</dbReference>
<accession>A0A1G2KZI0</accession>
<dbReference type="Pfam" id="PF00271">
    <property type="entry name" value="Helicase_C"/>
    <property type="match status" value="1"/>
</dbReference>
<dbReference type="InterPro" id="IPR012340">
    <property type="entry name" value="NA-bd_OB-fold"/>
</dbReference>
<comment type="catalytic activity">
    <reaction evidence="12 15">
        <text>Couples ATP hydrolysis with the unwinding of duplex DNA by translocating in the 3'-5' direction.</text>
        <dbReference type="EC" id="5.6.2.4"/>
    </reaction>
</comment>
<dbReference type="GO" id="GO:0006281">
    <property type="term" value="P:DNA repair"/>
    <property type="evidence" value="ECO:0007669"/>
    <property type="project" value="UniProtKB-UniRule"/>
</dbReference>
<feature type="domain" description="Helicase ATP-binding" evidence="16">
    <location>
        <begin position="252"/>
        <end position="411"/>
    </location>
</feature>
<dbReference type="InterPro" id="IPR004609">
    <property type="entry name" value="ATP-dep_DNA_helicase_RecG"/>
</dbReference>
<comment type="catalytic activity">
    <reaction evidence="14 15">
        <text>ATP + H2O = ADP + phosphate + H(+)</text>
        <dbReference type="Rhea" id="RHEA:13065"/>
        <dbReference type="ChEBI" id="CHEBI:15377"/>
        <dbReference type="ChEBI" id="CHEBI:15378"/>
        <dbReference type="ChEBI" id="CHEBI:30616"/>
        <dbReference type="ChEBI" id="CHEBI:43474"/>
        <dbReference type="ChEBI" id="CHEBI:456216"/>
        <dbReference type="EC" id="5.6.2.4"/>
    </reaction>
</comment>
<keyword evidence="5 15" id="KW-0378">Hydrolase</keyword>
<evidence type="ECO:0000256" key="15">
    <source>
        <dbReference type="RuleBase" id="RU363016"/>
    </source>
</evidence>
<dbReference type="EC" id="5.6.2.4" evidence="13 15"/>
<dbReference type="SUPFAM" id="SSF50249">
    <property type="entry name" value="Nucleic acid-binding proteins"/>
    <property type="match status" value="1"/>
</dbReference>
<protein>
    <recommendedName>
        <fullName evidence="2 15">ATP-dependent DNA helicase RecG</fullName>
        <ecNumber evidence="13 15">5.6.2.4</ecNumber>
    </recommendedName>
</protein>
<comment type="similarity">
    <text evidence="1 15">Belongs to the helicase family. RecG subfamily.</text>
</comment>
<dbReference type="PANTHER" id="PTHR47964:SF1">
    <property type="entry name" value="ATP-DEPENDENT DNA HELICASE HOMOLOG RECG, CHLOROPLASTIC"/>
    <property type="match status" value="1"/>
</dbReference>
<evidence type="ECO:0000256" key="8">
    <source>
        <dbReference type="ARBA" id="ARBA00023125"/>
    </source>
</evidence>
<dbReference type="CDD" id="cd17992">
    <property type="entry name" value="DEXHc_RecG"/>
    <property type="match status" value="1"/>
</dbReference>
<dbReference type="Pfam" id="PF19833">
    <property type="entry name" value="RecG_dom3_C"/>
    <property type="match status" value="1"/>
</dbReference>
<dbReference type="GO" id="GO:0005524">
    <property type="term" value="F:ATP binding"/>
    <property type="evidence" value="ECO:0007669"/>
    <property type="project" value="UniProtKB-KW"/>
</dbReference>
<dbReference type="GO" id="GO:0016887">
    <property type="term" value="F:ATP hydrolysis activity"/>
    <property type="evidence" value="ECO:0007669"/>
    <property type="project" value="RHEA"/>
</dbReference>
<dbReference type="GO" id="GO:0003677">
    <property type="term" value="F:DNA binding"/>
    <property type="evidence" value="ECO:0007669"/>
    <property type="project" value="UniProtKB-KW"/>
</dbReference>
<evidence type="ECO:0000256" key="13">
    <source>
        <dbReference type="ARBA" id="ARBA00034808"/>
    </source>
</evidence>
<keyword evidence="7 15" id="KW-0067">ATP-binding</keyword>
<dbReference type="SMART" id="SM00487">
    <property type="entry name" value="DEXDc"/>
    <property type="match status" value="1"/>
</dbReference>
<evidence type="ECO:0000256" key="5">
    <source>
        <dbReference type="ARBA" id="ARBA00022801"/>
    </source>
</evidence>
<keyword evidence="6 15" id="KW-0347">Helicase</keyword>
<dbReference type="PANTHER" id="PTHR47964">
    <property type="entry name" value="ATP-DEPENDENT DNA HELICASE HOMOLOG RECG, CHLOROPLASTIC"/>
    <property type="match status" value="1"/>
</dbReference>
<name>A0A1G2KZI0_9BACT</name>
<evidence type="ECO:0000256" key="4">
    <source>
        <dbReference type="ARBA" id="ARBA00022763"/>
    </source>
</evidence>
<proteinExistence type="inferred from homology"/>
<dbReference type="GO" id="GO:0043138">
    <property type="term" value="F:3'-5' DNA helicase activity"/>
    <property type="evidence" value="ECO:0007669"/>
    <property type="project" value="UniProtKB-EC"/>
</dbReference>
<gene>
    <name evidence="18" type="ORF">A3C92_02925</name>
</gene>
<dbReference type="Pfam" id="PF00270">
    <property type="entry name" value="DEAD"/>
    <property type="match status" value="1"/>
</dbReference>
<dbReference type="InterPro" id="IPR045562">
    <property type="entry name" value="RecG_dom3_C"/>
</dbReference>
<keyword evidence="8" id="KW-0238">DNA-binding</keyword>
<dbReference type="NCBIfam" id="NF008165">
    <property type="entry name" value="PRK10917.1-3"/>
    <property type="match status" value="1"/>
</dbReference>
<dbReference type="AlphaFoldDB" id="A0A1G2KZI0"/>
<keyword evidence="11" id="KW-0413">Isomerase</keyword>
<dbReference type="InterPro" id="IPR001650">
    <property type="entry name" value="Helicase_C-like"/>
</dbReference>
<evidence type="ECO:0000259" key="17">
    <source>
        <dbReference type="PROSITE" id="PS51194"/>
    </source>
</evidence>
<evidence type="ECO:0000256" key="11">
    <source>
        <dbReference type="ARBA" id="ARBA00023235"/>
    </source>
</evidence>
<evidence type="ECO:0000256" key="7">
    <source>
        <dbReference type="ARBA" id="ARBA00022840"/>
    </source>
</evidence>
<dbReference type="InterPro" id="IPR014001">
    <property type="entry name" value="Helicase_ATP-bd"/>
</dbReference>
<evidence type="ECO:0000256" key="10">
    <source>
        <dbReference type="ARBA" id="ARBA00023204"/>
    </source>
</evidence>
<evidence type="ECO:0000256" key="14">
    <source>
        <dbReference type="ARBA" id="ARBA00048988"/>
    </source>
</evidence>
<dbReference type="Gene3D" id="3.40.50.300">
    <property type="entry name" value="P-loop containing nucleotide triphosphate hydrolases"/>
    <property type="match status" value="2"/>
</dbReference>
<dbReference type="EMBL" id="MHQN01000009">
    <property type="protein sequence ID" value="OHA03891.1"/>
    <property type="molecule type" value="Genomic_DNA"/>
</dbReference>
<evidence type="ECO:0000313" key="18">
    <source>
        <dbReference type="EMBL" id="OHA03891.1"/>
    </source>
</evidence>